<evidence type="ECO:0000256" key="3">
    <source>
        <dbReference type="ARBA" id="ARBA00022553"/>
    </source>
</evidence>
<dbReference type="InterPro" id="IPR003018">
    <property type="entry name" value="GAF"/>
</dbReference>
<dbReference type="InterPro" id="IPR005467">
    <property type="entry name" value="His_kinase_dom"/>
</dbReference>
<evidence type="ECO:0000256" key="7">
    <source>
        <dbReference type="ARBA" id="ARBA00022840"/>
    </source>
</evidence>
<dbReference type="SMART" id="SM00065">
    <property type="entry name" value="GAF"/>
    <property type="match status" value="1"/>
</dbReference>
<keyword evidence="6" id="KW-0418">Kinase</keyword>
<dbReference type="CDD" id="cd00082">
    <property type="entry name" value="HisKA"/>
    <property type="match status" value="1"/>
</dbReference>
<protein>
    <recommendedName>
        <fullName evidence="2">histidine kinase</fullName>
        <ecNumber evidence="2">2.7.13.3</ecNumber>
    </recommendedName>
</protein>
<evidence type="ECO:0000256" key="6">
    <source>
        <dbReference type="ARBA" id="ARBA00022777"/>
    </source>
</evidence>
<gene>
    <name evidence="10" type="ORF">ACFQ0R_02800</name>
</gene>
<evidence type="ECO:0000256" key="8">
    <source>
        <dbReference type="ARBA" id="ARBA00023012"/>
    </source>
</evidence>
<dbReference type="InterPro" id="IPR004358">
    <property type="entry name" value="Sig_transdc_His_kin-like_C"/>
</dbReference>
<keyword evidence="8" id="KW-0902">Two-component regulatory system</keyword>
<dbReference type="PANTHER" id="PTHR42878">
    <property type="entry name" value="TWO-COMPONENT HISTIDINE KINASE"/>
    <property type="match status" value="1"/>
</dbReference>
<keyword evidence="11" id="KW-1185">Reference proteome</keyword>
<dbReference type="InterPro" id="IPR029016">
    <property type="entry name" value="GAF-like_dom_sf"/>
</dbReference>
<evidence type="ECO:0000256" key="2">
    <source>
        <dbReference type="ARBA" id="ARBA00012438"/>
    </source>
</evidence>
<dbReference type="InterPro" id="IPR003594">
    <property type="entry name" value="HATPase_dom"/>
</dbReference>
<evidence type="ECO:0000256" key="1">
    <source>
        <dbReference type="ARBA" id="ARBA00000085"/>
    </source>
</evidence>
<comment type="catalytic activity">
    <reaction evidence="1">
        <text>ATP + protein L-histidine = ADP + protein N-phospho-L-histidine.</text>
        <dbReference type="EC" id="2.7.13.3"/>
    </reaction>
</comment>
<keyword evidence="3" id="KW-0597">Phosphoprotein</keyword>
<dbReference type="PANTHER" id="PTHR42878:SF7">
    <property type="entry name" value="SENSOR HISTIDINE KINASE GLRK"/>
    <property type="match status" value="1"/>
</dbReference>
<dbReference type="Pfam" id="PF02518">
    <property type="entry name" value="HATPase_c"/>
    <property type="match status" value="1"/>
</dbReference>
<organism evidence="10 11">
    <name type="scientific">Psychroflexus salinarum</name>
    <dbReference type="NCBI Taxonomy" id="546024"/>
    <lineage>
        <taxon>Bacteria</taxon>
        <taxon>Pseudomonadati</taxon>
        <taxon>Bacteroidota</taxon>
        <taxon>Flavobacteriia</taxon>
        <taxon>Flavobacteriales</taxon>
        <taxon>Flavobacteriaceae</taxon>
        <taxon>Psychroflexus</taxon>
    </lineage>
</organism>
<dbReference type="Gene3D" id="3.30.565.10">
    <property type="entry name" value="Histidine kinase-like ATPase, C-terminal domain"/>
    <property type="match status" value="1"/>
</dbReference>
<evidence type="ECO:0000256" key="4">
    <source>
        <dbReference type="ARBA" id="ARBA00022679"/>
    </source>
</evidence>
<dbReference type="PROSITE" id="PS50109">
    <property type="entry name" value="HIS_KIN"/>
    <property type="match status" value="1"/>
</dbReference>
<dbReference type="SMART" id="SM00387">
    <property type="entry name" value="HATPase_c"/>
    <property type="match status" value="1"/>
</dbReference>
<evidence type="ECO:0000313" key="10">
    <source>
        <dbReference type="EMBL" id="MFD0931519.1"/>
    </source>
</evidence>
<dbReference type="SMART" id="SM00388">
    <property type="entry name" value="HisKA"/>
    <property type="match status" value="1"/>
</dbReference>
<keyword evidence="4" id="KW-0808">Transferase</keyword>
<comment type="caution">
    <text evidence="10">The sequence shown here is derived from an EMBL/GenBank/DDBJ whole genome shotgun (WGS) entry which is preliminary data.</text>
</comment>
<evidence type="ECO:0000313" key="11">
    <source>
        <dbReference type="Proteomes" id="UP001597049"/>
    </source>
</evidence>
<dbReference type="Gene3D" id="1.10.287.130">
    <property type="match status" value="1"/>
</dbReference>
<dbReference type="InterPro" id="IPR003661">
    <property type="entry name" value="HisK_dim/P_dom"/>
</dbReference>
<dbReference type="Pfam" id="PF00512">
    <property type="entry name" value="HisKA"/>
    <property type="match status" value="1"/>
</dbReference>
<dbReference type="InterPro" id="IPR036097">
    <property type="entry name" value="HisK_dim/P_sf"/>
</dbReference>
<evidence type="ECO:0000256" key="5">
    <source>
        <dbReference type="ARBA" id="ARBA00022741"/>
    </source>
</evidence>
<reference evidence="11" key="1">
    <citation type="journal article" date="2019" name="Int. J. Syst. Evol. Microbiol.">
        <title>The Global Catalogue of Microorganisms (GCM) 10K type strain sequencing project: providing services to taxonomists for standard genome sequencing and annotation.</title>
        <authorList>
            <consortium name="The Broad Institute Genomics Platform"/>
            <consortium name="The Broad Institute Genome Sequencing Center for Infectious Disease"/>
            <person name="Wu L."/>
            <person name="Ma J."/>
        </authorList>
    </citation>
    <scope>NUCLEOTIDE SEQUENCE [LARGE SCALE GENOMIC DNA]</scope>
    <source>
        <strain evidence="11">CCUG 56752</strain>
    </source>
</reference>
<keyword evidence="7 10" id="KW-0067">ATP-binding</keyword>
<dbReference type="Pfam" id="PF01590">
    <property type="entry name" value="GAF"/>
    <property type="match status" value="1"/>
</dbReference>
<dbReference type="Gene3D" id="3.30.450.40">
    <property type="match status" value="1"/>
</dbReference>
<dbReference type="GO" id="GO:0005524">
    <property type="term" value="F:ATP binding"/>
    <property type="evidence" value="ECO:0007669"/>
    <property type="project" value="UniProtKB-KW"/>
</dbReference>
<dbReference type="PRINTS" id="PR00344">
    <property type="entry name" value="BCTRLSENSOR"/>
</dbReference>
<evidence type="ECO:0000259" key="9">
    <source>
        <dbReference type="PROSITE" id="PS50109"/>
    </source>
</evidence>
<accession>A0ABW3GMT9</accession>
<proteinExistence type="predicted"/>
<name>A0ABW3GMT9_9FLAO</name>
<dbReference type="InterPro" id="IPR050351">
    <property type="entry name" value="BphY/WalK/GraS-like"/>
</dbReference>
<sequence length="399" mass="44885">MKNPPIPSNEADRLKELYSLKLLDNLPDEDLDLITKLASDICGTKVSLVTLIDTNTQVFKSKHGTELEKTSRDIAFCSHAINTPDKMLIVNDATQDERFKDNPLVTEQPHIAFYAGMPLSTKDGLALGTLCVLDSKPKVLSASQIESLKSLAKLVERLFESKQKSLDLEKVYDQLKLHKDQTEEVAYTIAHDLKNPLDSIHGFLELLQHESGTSLGDEALEYIDYAKQSTQKMTSLIYEILAFAKVTSQRDEKEQVDVESLIQNIMELNLPTIRSENIEIEFNNLPVINTSKVSLSSVLRNLIGNAIKYRAAERPLKIKITIKDKIDEWLVKVSDNGKGIEERNLEKIFRPFYKENNANTDGVGMGLATCKKIILNLGGKIWVDSQFGERTTFSFTIPK</sequence>
<dbReference type="InterPro" id="IPR036890">
    <property type="entry name" value="HATPase_C_sf"/>
</dbReference>
<dbReference type="SUPFAM" id="SSF55874">
    <property type="entry name" value="ATPase domain of HSP90 chaperone/DNA topoisomerase II/histidine kinase"/>
    <property type="match status" value="1"/>
</dbReference>
<dbReference type="EC" id="2.7.13.3" evidence="2"/>
<feature type="domain" description="Histidine kinase" evidence="9">
    <location>
        <begin position="188"/>
        <end position="399"/>
    </location>
</feature>
<dbReference type="Proteomes" id="UP001597049">
    <property type="component" value="Unassembled WGS sequence"/>
</dbReference>
<keyword evidence="5" id="KW-0547">Nucleotide-binding</keyword>
<dbReference type="SUPFAM" id="SSF55781">
    <property type="entry name" value="GAF domain-like"/>
    <property type="match status" value="1"/>
</dbReference>
<dbReference type="RefSeq" id="WP_379656853.1">
    <property type="nucleotide sequence ID" value="NZ_JBHTIV010000005.1"/>
</dbReference>
<dbReference type="SUPFAM" id="SSF47384">
    <property type="entry name" value="Homodimeric domain of signal transducing histidine kinase"/>
    <property type="match status" value="1"/>
</dbReference>
<dbReference type="EMBL" id="JBHTIV010000005">
    <property type="protein sequence ID" value="MFD0931519.1"/>
    <property type="molecule type" value="Genomic_DNA"/>
</dbReference>